<sequence>MFRTIVPIHPNKAQIQFESKIVSFGSCFSLNMAKKLGYHKMRTVSNPFGILFHPLAIEKVIRKSVKNELFTEKDFFFHDDKWLCFDLHSELSQPTLDSAVERANQQLIISQKALQSSDFIFITLGTTWVYTHETGKVVANCHKVPQQHFSKRLLSFSEIENSLQSIFQLVNIINPKIHCICTISPVRHLKDGFTENNISKSLLISSLHSVIKKSSHTSYFPAYEIMMDELRDYRFYADDMLHPSDVAIDYIWKRFTESYFSPDCLSILKEVDAIQKGLQHRPFNTNSKSFISFKEQLHKKITLLKKRFPFVEF</sequence>
<evidence type="ECO:0000259" key="1">
    <source>
        <dbReference type="Pfam" id="PF08885"/>
    </source>
</evidence>
<feature type="domain" description="GSCFA" evidence="1">
    <location>
        <begin position="20"/>
        <end position="255"/>
    </location>
</feature>
<dbReference type="Pfam" id="PF08885">
    <property type="entry name" value="GSCFA"/>
    <property type="match status" value="1"/>
</dbReference>
<dbReference type="SUPFAM" id="SSF52266">
    <property type="entry name" value="SGNH hydrolase"/>
    <property type="match status" value="1"/>
</dbReference>
<reference evidence="2 3" key="1">
    <citation type="submission" date="2015-01" db="EMBL/GenBank/DDBJ databases">
        <authorList>
            <person name="Xiang T."/>
            <person name="Song Y."/>
            <person name="Huang L."/>
            <person name="Wang B."/>
            <person name="Wu P."/>
        </authorList>
    </citation>
    <scope>NUCLEOTIDE SEQUENCE [LARGE SCALE GENOMIC DNA]</scope>
    <source>
        <strain evidence="2 3">CcD93</strain>
    </source>
</reference>
<gene>
    <name evidence="2" type="ORF">CCAND93_680047</name>
</gene>
<dbReference type="InterPro" id="IPR014982">
    <property type="entry name" value="GSCFA"/>
</dbReference>
<accession>A0A0B7IQ51</accession>
<evidence type="ECO:0000313" key="3">
    <source>
        <dbReference type="Proteomes" id="UP000038200"/>
    </source>
</evidence>
<evidence type="ECO:0000313" key="2">
    <source>
        <dbReference type="EMBL" id="CEN54026.1"/>
    </source>
</evidence>
<protein>
    <submittedName>
        <fullName evidence="2">GSCFA family protein</fullName>
    </submittedName>
</protein>
<dbReference type="EMBL" id="CDOL01000259">
    <property type="protein sequence ID" value="CEN54026.1"/>
    <property type="molecule type" value="Genomic_DNA"/>
</dbReference>
<dbReference type="RefSeq" id="WP_042009356.1">
    <property type="nucleotide sequence ID" value="NZ_CDOL01000259.1"/>
</dbReference>
<dbReference type="AlphaFoldDB" id="A0A0B7IQ51"/>
<name>A0A0B7IQ51_9FLAO</name>
<organism evidence="2 3">
    <name type="scientific">Capnocytophaga canis</name>
    <dbReference type="NCBI Taxonomy" id="1848903"/>
    <lineage>
        <taxon>Bacteria</taxon>
        <taxon>Pseudomonadati</taxon>
        <taxon>Bacteroidota</taxon>
        <taxon>Flavobacteriia</taxon>
        <taxon>Flavobacteriales</taxon>
        <taxon>Flavobacteriaceae</taxon>
        <taxon>Capnocytophaga</taxon>
    </lineage>
</organism>
<proteinExistence type="predicted"/>
<dbReference type="OrthoDB" id="9807687at2"/>
<dbReference type="Proteomes" id="UP000038200">
    <property type="component" value="Unassembled WGS sequence"/>
</dbReference>